<feature type="compositionally biased region" description="Basic residues" evidence="1">
    <location>
        <begin position="133"/>
        <end position="147"/>
    </location>
</feature>
<dbReference type="Proteomes" id="UP000655410">
    <property type="component" value="Unassembled WGS sequence"/>
</dbReference>
<reference evidence="4" key="1">
    <citation type="journal article" date="2019" name="Int. J. Syst. Evol. Microbiol.">
        <title>The Global Catalogue of Microorganisms (GCM) 10K type strain sequencing project: providing services to taxonomists for standard genome sequencing and annotation.</title>
        <authorList>
            <consortium name="The Broad Institute Genomics Platform"/>
            <consortium name="The Broad Institute Genome Sequencing Center for Infectious Disease"/>
            <person name="Wu L."/>
            <person name="Ma J."/>
        </authorList>
    </citation>
    <scope>NUCLEOTIDE SEQUENCE [LARGE SCALE GENOMIC DNA]</scope>
    <source>
        <strain evidence="4">CGMCC 4.7371</strain>
    </source>
</reference>
<evidence type="ECO:0000313" key="3">
    <source>
        <dbReference type="EMBL" id="GGO87979.1"/>
    </source>
</evidence>
<protein>
    <submittedName>
        <fullName evidence="3">Uncharacterized protein</fullName>
    </submittedName>
</protein>
<evidence type="ECO:0000256" key="1">
    <source>
        <dbReference type="SAM" id="MobiDB-lite"/>
    </source>
</evidence>
<proteinExistence type="predicted"/>
<gene>
    <name evidence="3" type="ORF">GCM10011584_13900</name>
</gene>
<accession>A0ABQ2N8S6</accession>
<feature type="region of interest" description="Disordered" evidence="1">
    <location>
        <begin position="124"/>
        <end position="167"/>
    </location>
</feature>
<comment type="caution">
    <text evidence="3">The sequence shown here is derived from an EMBL/GenBank/DDBJ whole genome shotgun (WGS) entry which is preliminary data.</text>
</comment>
<feature type="signal peptide" evidence="2">
    <location>
        <begin position="1"/>
        <end position="29"/>
    </location>
</feature>
<keyword evidence="4" id="KW-1185">Reference proteome</keyword>
<evidence type="ECO:0000313" key="4">
    <source>
        <dbReference type="Proteomes" id="UP000655410"/>
    </source>
</evidence>
<evidence type="ECO:0000256" key="2">
    <source>
        <dbReference type="SAM" id="SignalP"/>
    </source>
</evidence>
<dbReference type="EMBL" id="BMNI01000002">
    <property type="protein sequence ID" value="GGO87979.1"/>
    <property type="molecule type" value="Genomic_DNA"/>
</dbReference>
<keyword evidence="2" id="KW-0732">Signal</keyword>
<feature type="compositionally biased region" description="Basic residues" evidence="1">
    <location>
        <begin position="157"/>
        <end position="167"/>
    </location>
</feature>
<organism evidence="3 4">
    <name type="scientific">Nocardioides phosphati</name>
    <dbReference type="NCBI Taxonomy" id="1867775"/>
    <lineage>
        <taxon>Bacteria</taxon>
        <taxon>Bacillati</taxon>
        <taxon>Actinomycetota</taxon>
        <taxon>Actinomycetes</taxon>
        <taxon>Propionibacteriales</taxon>
        <taxon>Nocardioidaceae</taxon>
        <taxon>Nocardioides</taxon>
    </lineage>
</organism>
<sequence>MNGSHARPMTAYAALCAAAVVVLAQGAHAPRVADAIAQAGPPVQLFVPTVTMAMADQVGGGLRDLSASIANSIAPVASEARNQAVRVVGGTATADRAQRASSAARVAAPAMIAPATATGASAAAASTHARAAGAHKAHRAAAHKTRKADRAAAKDTRKAHRHARHRR</sequence>
<feature type="chain" id="PRO_5045831217" evidence="2">
    <location>
        <begin position="30"/>
        <end position="167"/>
    </location>
</feature>
<name>A0ABQ2N8S6_9ACTN</name>
<dbReference type="RefSeq" id="WP_188783255.1">
    <property type="nucleotide sequence ID" value="NZ_BMNI01000002.1"/>
</dbReference>